<organism evidence="1 2">
    <name type="scientific">Devosia ginsengisoli</name>
    <dbReference type="NCBI Taxonomy" id="400770"/>
    <lineage>
        <taxon>Bacteria</taxon>
        <taxon>Pseudomonadati</taxon>
        <taxon>Pseudomonadota</taxon>
        <taxon>Alphaproteobacteria</taxon>
        <taxon>Hyphomicrobiales</taxon>
        <taxon>Devosiaceae</taxon>
        <taxon>Devosia</taxon>
    </lineage>
</organism>
<name>A0A5B8LRY0_9HYPH</name>
<dbReference type="KEGG" id="dea:FPZ08_07620"/>
<dbReference type="RefSeq" id="WP_146289417.1">
    <property type="nucleotide sequence ID" value="NZ_CP042304.1"/>
</dbReference>
<dbReference type="OrthoDB" id="121143at2"/>
<keyword evidence="2" id="KW-1185">Reference proteome</keyword>
<evidence type="ECO:0000313" key="1">
    <source>
        <dbReference type="EMBL" id="QDZ10631.1"/>
    </source>
</evidence>
<evidence type="ECO:0000313" key="2">
    <source>
        <dbReference type="Proteomes" id="UP000315364"/>
    </source>
</evidence>
<dbReference type="EMBL" id="CP042304">
    <property type="protein sequence ID" value="QDZ10631.1"/>
    <property type="molecule type" value="Genomic_DNA"/>
</dbReference>
<reference evidence="1 2" key="1">
    <citation type="submission" date="2019-07" db="EMBL/GenBank/DDBJ databases">
        <title>Full genome sequence of Devosia sp. Gsoil 520.</title>
        <authorList>
            <person name="Im W.-T."/>
        </authorList>
    </citation>
    <scope>NUCLEOTIDE SEQUENCE [LARGE SCALE GENOMIC DNA]</scope>
    <source>
        <strain evidence="1 2">Gsoil 520</strain>
    </source>
</reference>
<accession>A0A5B8LRY0</accession>
<sequence length="190" mass="20613">MLIRSADLDAIWAGRVDILFRRWTRPTVKTGGTLVTAKGVLAIDAVDVVTLAAVSTDDLRRAGFADLAALETWLDKGKPGALHRIQVRPGEADPRIALRESMDDLDAVEPALARLDARGAWTEQMLLLIEAYPGRLAQSLADEVGLDKLKLKAKVRQLKALGLTESLEIGYRLAPRGAALLARRRSIASA</sequence>
<dbReference type="Proteomes" id="UP000315364">
    <property type="component" value="Chromosome"/>
</dbReference>
<gene>
    <name evidence="1" type="ORF">FPZ08_07620</name>
</gene>
<evidence type="ECO:0008006" key="3">
    <source>
        <dbReference type="Google" id="ProtNLM"/>
    </source>
</evidence>
<proteinExistence type="predicted"/>
<protein>
    <recommendedName>
        <fullName evidence="3">ASCH domain-containing protein</fullName>
    </recommendedName>
</protein>
<dbReference type="AlphaFoldDB" id="A0A5B8LRY0"/>